<dbReference type="InterPro" id="IPR052745">
    <property type="entry name" value="G3P_Oxidase/Oxidoreductase"/>
</dbReference>
<proteinExistence type="predicted"/>
<dbReference type="PANTHER" id="PTHR42720:SF1">
    <property type="entry name" value="GLYCEROL 3-PHOSPHATE OXIDASE"/>
    <property type="match status" value="1"/>
</dbReference>
<sequence>MDYDVLILGGGIIGCAVAYELSKYNINIALIEKDYDVANDISFVNTAVIYDGSETSDCIMASLEKKGRKLIEEHCKKFHIPYKKVGALRISNSQYGNERLDNMYNRAKERGISGVHIIDENAIKDIEPNLKATYTKALYCENTAVICPYNLAISYAEVAADNGVNFRLEEKVIDIRNISKGFKVTTNKNKFTCKFVVNTIPNEVFSDNNEDNHDDNQNSIISRKMNYILFNDKLDNHMNNIIINEIDESAFVIDIPTALNGNLIGIKGYDSLDMEKGLNLCKNIIPDIDKHTVTNIFTETYSKDSVCIEENKLEEGYVKVRGSHYAKITIAPAIAKKIGEVLKTNINIIEKKDYVDKKRDMYVFKNMTKEERNEIIKLDSRYGNIVCSCNCISEGEIVDCIRRPLGARTVEGVKRRTGIGLGSCNGAYCNMKIIKILAREMDKDVLSIVDDSMESRVLVGRIKEFSEI</sequence>
<dbReference type="CDD" id="cd19946">
    <property type="entry name" value="GlpA-like_Fer2_BFD-like"/>
    <property type="match status" value="1"/>
</dbReference>
<dbReference type="KEGG" id="cbut:ATN24_01500"/>
<organism evidence="1 2">
    <name type="scientific">Clostridium butyricum</name>
    <dbReference type="NCBI Taxonomy" id="1492"/>
    <lineage>
        <taxon>Bacteria</taxon>
        <taxon>Bacillati</taxon>
        <taxon>Bacillota</taxon>
        <taxon>Clostridia</taxon>
        <taxon>Eubacteriales</taxon>
        <taxon>Clostridiaceae</taxon>
        <taxon>Clostridium</taxon>
    </lineage>
</organism>
<dbReference type="PANTHER" id="PTHR42720">
    <property type="entry name" value="GLYCEROL-3-PHOSPHATE DEHYDROGENASE"/>
    <property type="match status" value="1"/>
</dbReference>
<dbReference type="InterPro" id="IPR006076">
    <property type="entry name" value="FAD-dep_OxRdtase"/>
</dbReference>
<evidence type="ECO:0000313" key="2">
    <source>
        <dbReference type="Proteomes" id="UP000238081"/>
    </source>
</evidence>
<dbReference type="RefSeq" id="WP_003430369.1">
    <property type="nucleotide sequence ID" value="NZ_BKBB01000033.1"/>
</dbReference>
<evidence type="ECO:0000313" key="1">
    <source>
        <dbReference type="EMBL" id="PPV11887.1"/>
    </source>
</evidence>
<dbReference type="Pfam" id="PF01266">
    <property type="entry name" value="DAO"/>
    <property type="match status" value="1"/>
</dbReference>
<name>A0A2S7F4W3_CLOBU</name>
<dbReference type="Gene3D" id="1.10.10.1100">
    <property type="entry name" value="BFD-like [2Fe-2S]-binding domain"/>
    <property type="match status" value="1"/>
</dbReference>
<accession>A0A2S7F4W3</accession>
<dbReference type="Gene3D" id="3.50.50.60">
    <property type="entry name" value="FAD/NAD(P)-binding domain"/>
    <property type="match status" value="1"/>
</dbReference>
<protein>
    <submittedName>
        <fullName evidence="1">FAD/NAD(P)-binding oxidoreductase</fullName>
    </submittedName>
</protein>
<comment type="caution">
    <text evidence="1">The sequence shown here is derived from an EMBL/GenBank/DDBJ whole genome shotgun (WGS) entry which is preliminary data.</text>
</comment>
<dbReference type="InterPro" id="IPR007419">
    <property type="entry name" value="BFD-like_2Fe2S-bd_dom"/>
</dbReference>
<dbReference type="InterPro" id="IPR036188">
    <property type="entry name" value="FAD/NAD-bd_sf"/>
</dbReference>
<dbReference type="OrthoDB" id="9794226at2"/>
<dbReference type="SUPFAM" id="SSF51905">
    <property type="entry name" value="FAD/NAD(P)-binding domain"/>
    <property type="match status" value="1"/>
</dbReference>
<dbReference type="Gene3D" id="3.30.9.10">
    <property type="entry name" value="D-Amino Acid Oxidase, subunit A, domain 2"/>
    <property type="match status" value="1"/>
</dbReference>
<dbReference type="AlphaFoldDB" id="A0A2S7F4W3"/>
<gene>
    <name evidence="1" type="ORF">AWN73_20275</name>
</gene>
<dbReference type="EMBL" id="LRDH01000176">
    <property type="protein sequence ID" value="PPV11887.1"/>
    <property type="molecule type" value="Genomic_DNA"/>
</dbReference>
<dbReference type="Pfam" id="PF04324">
    <property type="entry name" value="Fer2_BFD"/>
    <property type="match status" value="1"/>
</dbReference>
<dbReference type="Proteomes" id="UP000238081">
    <property type="component" value="Unassembled WGS sequence"/>
</dbReference>
<dbReference type="InterPro" id="IPR041854">
    <property type="entry name" value="BFD-like_2Fe2S-bd_dom_sf"/>
</dbReference>
<reference evidence="1 2" key="1">
    <citation type="submission" date="2016-01" db="EMBL/GenBank/DDBJ databases">
        <title>Characterization of the Clostridium difficile lineages that are prevalent in Hong Kong and China.</title>
        <authorList>
            <person name="Kwok J.S.-L."/>
            <person name="Lam W.-Y."/>
            <person name="Ip M."/>
            <person name="Chan T.-F."/>
            <person name="Hawkey P.M."/>
            <person name="Tsui S.K.-W."/>
        </authorList>
    </citation>
    <scope>NUCLEOTIDE SEQUENCE [LARGE SCALE GENOMIC DNA]</scope>
    <source>
        <strain evidence="1 2">300064</strain>
    </source>
</reference>